<reference evidence="12" key="5">
    <citation type="submission" date="2019-07" db="EMBL/GenBank/DDBJ databases">
        <authorList>
            <person name="Ross B.D."/>
            <person name="Verster A.J."/>
            <person name="Radey M.C."/>
            <person name="Schmidtke D.T."/>
            <person name="Pope C.E."/>
            <person name="Hoffman L.R."/>
            <person name="Hajjar A."/>
            <person name="Peterson S.B."/>
            <person name="Borenstein E."/>
            <person name="Mougous J.D."/>
        </authorList>
    </citation>
    <scope>NUCLEOTIDE SEQUENCE</scope>
    <source>
        <strain evidence="12">3725 D1 iv</strain>
    </source>
</reference>
<dbReference type="Proteomes" id="UP000266492">
    <property type="component" value="Unassembled WGS sequence"/>
</dbReference>
<feature type="transmembrane region" description="Helical" evidence="1">
    <location>
        <begin position="86"/>
        <end position="105"/>
    </location>
</feature>
<feature type="transmembrane region" description="Helical" evidence="1">
    <location>
        <begin position="112"/>
        <end position="136"/>
    </location>
</feature>
<evidence type="ECO:0000313" key="4">
    <source>
        <dbReference type="EMBL" id="KAA3947850.1"/>
    </source>
</evidence>
<evidence type="ECO:0000313" key="18">
    <source>
        <dbReference type="Proteomes" id="UP000286031"/>
    </source>
</evidence>
<dbReference type="AlphaFoldDB" id="A0A139KWI3"/>
<dbReference type="EMBL" id="VWFO01000006">
    <property type="protein sequence ID" value="KAA4665488.1"/>
    <property type="molecule type" value="Genomic_DNA"/>
</dbReference>
<dbReference type="Proteomes" id="UP000365824">
    <property type="component" value="Unassembled WGS sequence"/>
</dbReference>
<reference evidence="16 17" key="3">
    <citation type="submission" date="2018-08" db="EMBL/GenBank/DDBJ databases">
        <title>A genome reference for cultivated species of the human gut microbiota.</title>
        <authorList>
            <person name="Zou Y."/>
            <person name="Xue W."/>
            <person name="Luo G."/>
        </authorList>
    </citation>
    <scope>NUCLEOTIDE SEQUENCE [LARGE SCALE GENOMIC DNA]</scope>
    <source>
        <strain evidence="14 18">AF04-46</strain>
        <strain evidence="13 16">AF20-9LB</strain>
        <strain evidence="15 17">AM17-48</strain>
    </source>
</reference>
<keyword evidence="1" id="KW-0812">Transmembrane</keyword>
<evidence type="ECO:0000313" key="26">
    <source>
        <dbReference type="Proteomes" id="UP000473905"/>
    </source>
</evidence>
<dbReference type="EMBL" id="VWLE01000268">
    <property type="protein sequence ID" value="KAA3947850.1"/>
    <property type="molecule type" value="Genomic_DNA"/>
</dbReference>
<evidence type="ECO:0000256" key="1">
    <source>
        <dbReference type="SAM" id="Phobius"/>
    </source>
</evidence>
<dbReference type="Proteomes" id="UP000424805">
    <property type="component" value="Unassembled WGS sequence"/>
</dbReference>
<dbReference type="EMBL" id="JAQNZF010000034">
    <property type="protein sequence ID" value="MDC2744586.1"/>
    <property type="molecule type" value="Genomic_DNA"/>
</dbReference>
<evidence type="ECO:0000313" key="22">
    <source>
        <dbReference type="Proteomes" id="UP000375690"/>
    </source>
</evidence>
<evidence type="ECO:0000313" key="21">
    <source>
        <dbReference type="Proteomes" id="UP000365824"/>
    </source>
</evidence>
<accession>A0A139KWI3</accession>
<dbReference type="EMBL" id="VWFC01000034">
    <property type="protein sequence ID" value="KAB1321837.1"/>
    <property type="molecule type" value="Genomic_DNA"/>
</dbReference>
<keyword evidence="1" id="KW-0472">Membrane</keyword>
<reference evidence="20 21" key="4">
    <citation type="journal article" date="2019" name="Nat. Med.">
        <title>A library of human gut bacterial isolates paired with longitudinal multiomics data enables mechanistic microbiome research.</title>
        <authorList>
            <person name="Poyet M."/>
            <person name="Groussin M."/>
            <person name="Gibbons S.M."/>
            <person name="Avila-Pacheco J."/>
            <person name="Jiang X."/>
            <person name="Kearney S.M."/>
            <person name="Perrotta A.R."/>
            <person name="Berdy B."/>
            <person name="Zhao S."/>
            <person name="Lieberman T.D."/>
            <person name="Swanson P.K."/>
            <person name="Smith M."/>
            <person name="Roesemann S."/>
            <person name="Alexander J.E."/>
            <person name="Rich S.A."/>
            <person name="Livny J."/>
            <person name="Vlamakis H."/>
            <person name="Clish C."/>
            <person name="Bullock K."/>
            <person name="Deik A."/>
            <person name="Scott J."/>
            <person name="Pierce K.A."/>
            <person name="Xavier R.J."/>
            <person name="Alm E.J."/>
        </authorList>
    </citation>
    <scope>NUCLEOTIDE SEQUENCE [LARGE SCALE GENOMIC DNA]</scope>
    <source>
        <strain evidence="5 26">BIOML-A134</strain>
        <strain evidence="7 24">BIOML-A14</strain>
        <strain evidence="6 23">BIOML-A15</strain>
        <strain evidence="3 21">BIOML-A160</strain>
        <strain evidence="4 20">BIOML-A163</strain>
        <strain evidence="2 25">BIOML-A183</strain>
        <strain evidence="8 22">BIOML-A2</strain>
    </source>
</reference>
<name>A0A139KWI3_BACOV</name>
<evidence type="ECO:0000313" key="2">
    <source>
        <dbReference type="EMBL" id="KAA3805084.1"/>
    </source>
</evidence>
<dbReference type="Proteomes" id="UP000283329">
    <property type="component" value="Unassembled WGS sequence"/>
</dbReference>
<evidence type="ECO:0000313" key="23">
    <source>
        <dbReference type="Proteomes" id="UP000424805"/>
    </source>
</evidence>
<reference evidence="12" key="2">
    <citation type="journal article" date="2018" name="Nature">
        <title>Human gut bacteria contain acquired interbacterial defence systems.</title>
        <authorList>
            <person name="Ross B.D."/>
            <person name="Verster A.J."/>
            <person name="Radey M.C."/>
            <person name="Schmidtke D.T."/>
            <person name="Pope C.E."/>
            <person name="Hoffman L.R."/>
            <person name="Hajjar A."/>
            <person name="Peterson S.B."/>
            <person name="Borenstein E."/>
            <person name="Mougous J."/>
        </authorList>
    </citation>
    <scope>NUCLEOTIDE SEQUENCE</scope>
    <source>
        <strain evidence="12">3725 D1 iv</strain>
    </source>
</reference>
<dbReference type="EMBL" id="QRVZ01000010">
    <property type="protein sequence ID" value="RGS83056.1"/>
    <property type="molecule type" value="Genomic_DNA"/>
</dbReference>
<evidence type="ECO:0000313" key="17">
    <source>
        <dbReference type="Proteomes" id="UP000283329"/>
    </source>
</evidence>
<dbReference type="EMBL" id="VWLB01000046">
    <property type="protein sequence ID" value="KAA3924304.1"/>
    <property type="molecule type" value="Genomic_DNA"/>
</dbReference>
<evidence type="ECO:0000313" key="25">
    <source>
        <dbReference type="Proteomes" id="UP000460135"/>
    </source>
</evidence>
<gene>
    <name evidence="15" type="ORF">DW206_05595</name>
    <name evidence="14" type="ORF">DWV35_12315</name>
    <name evidence="13" type="ORF">DWX70_14135</name>
    <name evidence="12" type="ORF">DYI28_03465</name>
    <name evidence="8" type="ORF">F3B53_21405</name>
    <name evidence="6" type="ORF">F3B90_01350</name>
    <name evidence="7" type="ORF">F3B98_07670</name>
    <name evidence="5" type="ORF">F3D66_04390</name>
    <name evidence="4" type="ORF">F3D71_17245</name>
    <name evidence="3" type="ORF">F3F25_22420</name>
    <name evidence="2" type="ORF">F3F51_09570</name>
    <name evidence="9" type="ORF">PO240_25055</name>
    <name evidence="10" type="ORF">PO382_20435</name>
    <name evidence="11" type="ORF">PQ628_02415</name>
</gene>
<dbReference type="KEGG" id="boa:Bovatus_00704"/>
<feature type="transmembrane region" description="Helical" evidence="1">
    <location>
        <begin position="148"/>
        <end position="168"/>
    </location>
</feature>
<proteinExistence type="predicted"/>
<reference evidence="19" key="1">
    <citation type="journal article" date="2018" name="J. Anim. Genet.">
        <title>Acquired interbacterial defense systems protect against interspecies antagonism in the human gut microbiome.</title>
        <authorList>
            <person name="Ross B.D."/>
            <person name="Verster A.J."/>
            <person name="Radey M.C."/>
            <person name="Schmidtke D.T."/>
            <person name="Pope C.E."/>
            <person name="Hoffman L.R."/>
            <person name="Hajjar A."/>
            <person name="Peterson S.B."/>
            <person name="Borenstein E."/>
            <person name="Mougous J."/>
        </authorList>
    </citation>
    <scope>NUCLEOTIDE SEQUENCE [LARGE SCALE GENOMIC DNA]</scope>
    <source>
        <strain evidence="19">3725 D1 iv</strain>
    </source>
</reference>
<dbReference type="Proteomes" id="UP000323717">
    <property type="component" value="Unassembled WGS sequence"/>
</dbReference>
<keyword evidence="1" id="KW-1133">Transmembrane helix</keyword>
<dbReference type="Proteomes" id="UP000375690">
    <property type="component" value="Unassembled WGS sequence"/>
</dbReference>
<dbReference type="Proteomes" id="UP001214017">
    <property type="component" value="Unassembled WGS sequence"/>
</dbReference>
<evidence type="ECO:0000313" key="14">
    <source>
        <dbReference type="EMBL" id="RGX09580.1"/>
    </source>
</evidence>
<evidence type="ECO:0000313" key="19">
    <source>
        <dbReference type="Proteomes" id="UP000318823"/>
    </source>
</evidence>
<evidence type="ECO:0000313" key="20">
    <source>
        <dbReference type="Proteomes" id="UP000323717"/>
    </source>
</evidence>
<keyword evidence="26" id="KW-1185">Reference proteome</keyword>
<evidence type="ECO:0000313" key="8">
    <source>
        <dbReference type="EMBL" id="KAB1321837.1"/>
    </source>
</evidence>
<dbReference type="GeneID" id="29453745"/>
<dbReference type="Proteomes" id="UP000435985">
    <property type="component" value="Unassembled WGS sequence"/>
</dbReference>
<dbReference type="EMBL" id="VWLX01000007">
    <property type="protein sequence ID" value="KAA3805084.1"/>
    <property type="molecule type" value="Genomic_DNA"/>
</dbReference>
<reference evidence="9" key="6">
    <citation type="submission" date="2022-10" db="EMBL/GenBank/DDBJ databases">
        <title>Human gut microbiome strain richness.</title>
        <authorList>
            <person name="Chen-Liaw A."/>
        </authorList>
    </citation>
    <scope>NUCLEOTIDE SEQUENCE</scope>
    <source>
        <strain evidence="10">BSD2780120875st1_E1_BSD2780120875_150330</strain>
        <strain evidence="9">F7_m1001271B151109d0_201107</strain>
        <strain evidence="11">RTP21484st1_H8_RTP21484_190118</strain>
    </source>
</reference>
<dbReference type="Proteomes" id="UP000473905">
    <property type="component" value="Unassembled WGS sequence"/>
</dbReference>
<dbReference type="Proteomes" id="UP001215078">
    <property type="component" value="Unassembled WGS sequence"/>
</dbReference>
<evidence type="ECO:0000313" key="3">
    <source>
        <dbReference type="EMBL" id="KAA3924304.1"/>
    </source>
</evidence>
<evidence type="ECO:0000313" key="13">
    <source>
        <dbReference type="EMBL" id="RGS83056.1"/>
    </source>
</evidence>
<protein>
    <submittedName>
        <fullName evidence="5">ECF transporter S component</fullName>
    </submittedName>
</protein>
<evidence type="ECO:0000313" key="10">
    <source>
        <dbReference type="EMBL" id="MDC2744586.1"/>
    </source>
</evidence>
<dbReference type="RefSeq" id="WP_004296005.1">
    <property type="nucleotide sequence ID" value="NZ_BAABYJ010000001.1"/>
</dbReference>
<organism evidence="5 26">
    <name type="scientific">Bacteroides ovatus</name>
    <dbReference type="NCBI Taxonomy" id="28116"/>
    <lineage>
        <taxon>Bacteria</taxon>
        <taxon>Pseudomonadati</taxon>
        <taxon>Bacteroidota</taxon>
        <taxon>Bacteroidia</taxon>
        <taxon>Bacteroidales</taxon>
        <taxon>Bacteroidaceae</taxon>
        <taxon>Bacteroides</taxon>
    </lineage>
</organism>
<evidence type="ECO:0000313" key="24">
    <source>
        <dbReference type="Proteomes" id="UP000435985"/>
    </source>
</evidence>
<dbReference type="Proteomes" id="UP001219389">
    <property type="component" value="Unassembled WGS sequence"/>
</dbReference>
<dbReference type="EMBL" id="VWFP01000001">
    <property type="protein sequence ID" value="KAA4630440.1"/>
    <property type="molecule type" value="Genomic_DNA"/>
</dbReference>
<evidence type="ECO:0000313" key="6">
    <source>
        <dbReference type="EMBL" id="KAA4630440.1"/>
    </source>
</evidence>
<evidence type="ECO:0000313" key="7">
    <source>
        <dbReference type="EMBL" id="KAA4665488.1"/>
    </source>
</evidence>
<dbReference type="EMBL" id="CP041395">
    <property type="protein sequence ID" value="QDM07845.1"/>
    <property type="molecule type" value="Genomic_DNA"/>
</dbReference>
<dbReference type="STRING" id="28116.Bovatus_00704"/>
<dbReference type="EMBL" id="QSBI01000014">
    <property type="protein sequence ID" value="RGX09580.1"/>
    <property type="molecule type" value="Genomic_DNA"/>
</dbReference>
<evidence type="ECO:0000313" key="9">
    <source>
        <dbReference type="EMBL" id="MDC2411142.1"/>
    </source>
</evidence>
<evidence type="ECO:0000313" key="15">
    <source>
        <dbReference type="EMBL" id="RHH50106.1"/>
    </source>
</evidence>
<dbReference type="EMBL" id="VWKB01000005">
    <property type="protein sequence ID" value="KAA4103177.1"/>
    <property type="molecule type" value="Genomic_DNA"/>
</dbReference>
<dbReference type="EMBL" id="QRJR01000003">
    <property type="protein sequence ID" value="RHH50106.1"/>
    <property type="molecule type" value="Genomic_DNA"/>
</dbReference>
<sequence>MESTTVKLYSLNYGNVRTYLAASLFIVGNILFPQFFHLIPQGGITWLPIYFFTLIGAYKYGWKVGLLTAVLSPIINSSLFGMPMPVVLPAILLKSVLLAIAAGWAAQRFGRISIPVLVGVVLTYQVVGTLGEWMYIGNFYNAIQDFRIGIPGMCLQVFGGYLFIRYLIRK</sequence>
<evidence type="ECO:0000313" key="12">
    <source>
        <dbReference type="EMBL" id="QDM07845.1"/>
    </source>
</evidence>
<evidence type="ECO:0000313" key="5">
    <source>
        <dbReference type="EMBL" id="KAA4103177.1"/>
    </source>
</evidence>
<feature type="transmembrane region" description="Helical" evidence="1">
    <location>
        <begin position="20"/>
        <end position="39"/>
    </location>
</feature>
<evidence type="ECO:0000313" key="16">
    <source>
        <dbReference type="Proteomes" id="UP000266492"/>
    </source>
</evidence>
<dbReference type="EMBL" id="JAQNWR010000027">
    <property type="protein sequence ID" value="MDC2411142.1"/>
    <property type="molecule type" value="Genomic_DNA"/>
</dbReference>
<dbReference type="Proteomes" id="UP000460135">
    <property type="component" value="Unassembled WGS sequence"/>
</dbReference>
<dbReference type="Proteomes" id="UP000286031">
    <property type="component" value="Unassembled WGS sequence"/>
</dbReference>
<dbReference type="EMBL" id="JAQQPO010000002">
    <property type="protein sequence ID" value="MDC7957051.1"/>
    <property type="molecule type" value="Genomic_DNA"/>
</dbReference>
<dbReference type="Proteomes" id="UP000318823">
    <property type="component" value="Chromosome"/>
</dbReference>
<evidence type="ECO:0000313" key="11">
    <source>
        <dbReference type="EMBL" id="MDC7957051.1"/>
    </source>
</evidence>